<keyword evidence="4" id="KW-0233">DNA recombination</keyword>
<keyword evidence="3" id="KW-0238">DNA-binding</keyword>
<dbReference type="Proteomes" id="UP000199331">
    <property type="component" value="Unassembled WGS sequence"/>
</dbReference>
<reference evidence="7" key="1">
    <citation type="submission" date="2016-10" db="EMBL/GenBank/DDBJ databases">
        <authorList>
            <person name="Varghese N."/>
            <person name="Submissions S."/>
        </authorList>
    </citation>
    <scope>NUCLEOTIDE SEQUENCE [LARGE SCALE GENOMIC DNA]</scope>
    <source>
        <strain evidence="7">CGMCC 1.7715</strain>
    </source>
</reference>
<dbReference type="RefSeq" id="WP_090478971.1">
    <property type="nucleotide sequence ID" value="NZ_FOWZ01000002.1"/>
</dbReference>
<evidence type="ECO:0000313" key="7">
    <source>
        <dbReference type="Proteomes" id="UP000199331"/>
    </source>
</evidence>
<dbReference type="InterPro" id="IPR002104">
    <property type="entry name" value="Integrase_catalytic"/>
</dbReference>
<dbReference type="AlphaFoldDB" id="A0A1I5MFC5"/>
<evidence type="ECO:0000313" key="6">
    <source>
        <dbReference type="EMBL" id="SFP07651.1"/>
    </source>
</evidence>
<accession>A0A1I5MFC5</accession>
<dbReference type="STRING" id="604088.SAMN04488060_1298"/>
<keyword evidence="7" id="KW-1185">Reference proteome</keyword>
<dbReference type="Gene3D" id="1.10.443.10">
    <property type="entry name" value="Intergrase catalytic core"/>
    <property type="match status" value="1"/>
</dbReference>
<protein>
    <submittedName>
        <fullName evidence="6">Phage integrase family protein</fullName>
    </submittedName>
</protein>
<dbReference type="EMBL" id="FOWZ01000002">
    <property type="protein sequence ID" value="SFP07651.1"/>
    <property type="molecule type" value="Genomic_DNA"/>
</dbReference>
<dbReference type="InterPro" id="IPR050090">
    <property type="entry name" value="Tyrosine_recombinase_XerCD"/>
</dbReference>
<evidence type="ECO:0000256" key="4">
    <source>
        <dbReference type="ARBA" id="ARBA00023172"/>
    </source>
</evidence>
<dbReference type="OrthoDB" id="9784724at2"/>
<evidence type="ECO:0000259" key="5">
    <source>
        <dbReference type="PROSITE" id="PS51898"/>
    </source>
</evidence>
<dbReference type="PANTHER" id="PTHR30349">
    <property type="entry name" value="PHAGE INTEGRASE-RELATED"/>
    <property type="match status" value="1"/>
</dbReference>
<dbReference type="GO" id="GO:0015074">
    <property type="term" value="P:DNA integration"/>
    <property type="evidence" value="ECO:0007669"/>
    <property type="project" value="UniProtKB-KW"/>
</dbReference>
<feature type="domain" description="Tyr recombinase" evidence="5">
    <location>
        <begin position="424"/>
        <end position="637"/>
    </location>
</feature>
<evidence type="ECO:0000256" key="3">
    <source>
        <dbReference type="ARBA" id="ARBA00023125"/>
    </source>
</evidence>
<organism evidence="6 7">
    <name type="scientific">Qipengyuania nanhaisediminis</name>
    <dbReference type="NCBI Taxonomy" id="604088"/>
    <lineage>
        <taxon>Bacteria</taxon>
        <taxon>Pseudomonadati</taxon>
        <taxon>Pseudomonadota</taxon>
        <taxon>Alphaproteobacteria</taxon>
        <taxon>Sphingomonadales</taxon>
        <taxon>Erythrobacteraceae</taxon>
        <taxon>Qipengyuania</taxon>
    </lineage>
</organism>
<evidence type="ECO:0000256" key="2">
    <source>
        <dbReference type="ARBA" id="ARBA00022908"/>
    </source>
</evidence>
<gene>
    <name evidence="6" type="ORF">SAMN04488060_1298</name>
</gene>
<dbReference type="PROSITE" id="PS51898">
    <property type="entry name" value="TYR_RECOMBINASE"/>
    <property type="match status" value="1"/>
</dbReference>
<sequence>MPRSPVQNIKRRGAVYWWRRTLSLGKLAFSENRLISLEFSLFTKELDSARGRAAAMTAYSERLKMSFRDNVAQFGLDEQTISSIFVEEVRSYRNELVHLEATWKAHPEWSRVSNREDDLGVFQALWKGIADEGVGVPRDWDFVEKHFAEFDHDMQCRVRDLLRDHRDLPESLRLTAQARLEQAGAPSNAVSIPVAVDVIARARAEAARRVKENSDFNDLAKLASLATSFVKSVMPHGTEAPAASHFPSASPLLPASLNAEQQRYAAMSPTEFAEVFIGEKFGGLEHREGNKRQREIVQESTFRDIRWVAVLLEKAMPEGVPFSQVTMEHVTNLDSWFDLLPTTIGKSPKDREPETTFEMIRERALERIDSGELSPEQIGLSVNTSNKHWQNFARMHKYLRSLVPGVFEVDVSKFVTPETKDEREARDAYTKEQGQAIFSLPPWTGCAGLDDRLKSGTHIIHDALFFILLLVWYTGARREEICKLKLDDVFDSEPHGIPYIFIRPTDTGRIKCKSSKRKIPLHEELFRLGFLKYVAALRAAGETLLFAEMYPSSGTKRKIGDVFYKNWWIYLRPFVPDLKRGQAMHAARHSCSDALKQAGITLEKRNDFLGQSQKALGEGAARYSEPLALKGMKEMLTDIPSVTLHLDDVSEINLLPAELRVQRPSREKKV</sequence>
<keyword evidence="2" id="KW-0229">DNA integration</keyword>
<dbReference type="InterPro" id="IPR013762">
    <property type="entry name" value="Integrase-like_cat_sf"/>
</dbReference>
<dbReference type="SUPFAM" id="SSF56349">
    <property type="entry name" value="DNA breaking-rejoining enzymes"/>
    <property type="match status" value="1"/>
</dbReference>
<evidence type="ECO:0000256" key="1">
    <source>
        <dbReference type="ARBA" id="ARBA00008857"/>
    </source>
</evidence>
<dbReference type="PANTHER" id="PTHR30349:SF41">
    <property type="entry name" value="INTEGRASE_RECOMBINASE PROTEIN MJ0367-RELATED"/>
    <property type="match status" value="1"/>
</dbReference>
<dbReference type="InterPro" id="IPR011010">
    <property type="entry name" value="DNA_brk_join_enz"/>
</dbReference>
<name>A0A1I5MFC5_9SPHN</name>
<dbReference type="GO" id="GO:0003677">
    <property type="term" value="F:DNA binding"/>
    <property type="evidence" value="ECO:0007669"/>
    <property type="project" value="UniProtKB-KW"/>
</dbReference>
<proteinExistence type="inferred from homology"/>
<comment type="similarity">
    <text evidence="1">Belongs to the 'phage' integrase family.</text>
</comment>
<dbReference type="GO" id="GO:0006310">
    <property type="term" value="P:DNA recombination"/>
    <property type="evidence" value="ECO:0007669"/>
    <property type="project" value="UniProtKB-KW"/>
</dbReference>